<comment type="catalytic activity">
    <reaction evidence="8">
        <text>fluoride(in) = fluoride(out)</text>
        <dbReference type="Rhea" id="RHEA:76159"/>
        <dbReference type="ChEBI" id="CHEBI:17051"/>
    </reaction>
    <physiologicalReaction direction="left-to-right" evidence="8">
        <dbReference type="Rhea" id="RHEA:76160"/>
    </physiologicalReaction>
</comment>
<keyword evidence="10" id="KW-0479">Metal-binding</keyword>
<evidence type="ECO:0000313" key="11">
    <source>
        <dbReference type="EMBL" id="SUO93398.1"/>
    </source>
</evidence>
<keyword evidence="10" id="KW-0813">Transport</keyword>
<name>A0A380MMC0_STRGR</name>
<comment type="subcellular location">
    <subcellularLocation>
        <location evidence="1 10">Cell membrane</location>
        <topology evidence="1 10">Multi-pass membrane protein</topology>
    </subcellularLocation>
</comment>
<reference evidence="11 12" key="1">
    <citation type="submission" date="2018-06" db="EMBL/GenBank/DDBJ databases">
        <authorList>
            <consortium name="Pathogen Informatics"/>
            <person name="Doyle S."/>
        </authorList>
    </citation>
    <scope>NUCLEOTIDE SEQUENCE [LARGE SCALE GENOMIC DNA]</scope>
    <source>
        <strain evidence="11 12">NCTC7807</strain>
    </source>
</reference>
<dbReference type="HAMAP" id="MF_00454">
    <property type="entry name" value="FluC"/>
    <property type="match status" value="1"/>
</dbReference>
<proteinExistence type="inferred from homology"/>
<dbReference type="Pfam" id="PF02537">
    <property type="entry name" value="CRCB"/>
    <property type="match status" value="1"/>
</dbReference>
<keyword evidence="4 10" id="KW-1133">Transmembrane helix</keyword>
<dbReference type="PANTHER" id="PTHR28259:SF1">
    <property type="entry name" value="FLUORIDE EXPORT PROTEIN 1-RELATED"/>
    <property type="match status" value="1"/>
</dbReference>
<evidence type="ECO:0000256" key="6">
    <source>
        <dbReference type="ARBA" id="ARBA00023303"/>
    </source>
</evidence>
<dbReference type="GO" id="GO:0046872">
    <property type="term" value="F:metal ion binding"/>
    <property type="evidence" value="ECO:0007669"/>
    <property type="project" value="UniProtKB-KW"/>
</dbReference>
<keyword evidence="6 10" id="KW-0407">Ion channel</keyword>
<feature type="transmembrane region" description="Helical" evidence="10">
    <location>
        <begin position="63"/>
        <end position="81"/>
    </location>
</feature>
<dbReference type="Proteomes" id="UP000254150">
    <property type="component" value="Unassembled WGS sequence"/>
</dbReference>
<dbReference type="GO" id="GO:0140114">
    <property type="term" value="P:cellular detoxification of fluoride"/>
    <property type="evidence" value="ECO:0007669"/>
    <property type="project" value="UniProtKB-UniRule"/>
</dbReference>
<keyword evidence="3 10" id="KW-0812">Transmembrane</keyword>
<dbReference type="GO" id="GO:0005886">
    <property type="term" value="C:plasma membrane"/>
    <property type="evidence" value="ECO:0007669"/>
    <property type="project" value="UniProtKB-SubCell"/>
</dbReference>
<organism evidence="11 12">
    <name type="scientific">Streptomyces griseus</name>
    <dbReference type="NCBI Taxonomy" id="1911"/>
    <lineage>
        <taxon>Bacteria</taxon>
        <taxon>Bacillati</taxon>
        <taxon>Actinomycetota</taxon>
        <taxon>Actinomycetes</taxon>
        <taxon>Kitasatosporales</taxon>
        <taxon>Streptomycetaceae</taxon>
        <taxon>Streptomyces</taxon>
    </lineage>
</organism>
<protein>
    <recommendedName>
        <fullName evidence="10">Fluoride-specific ion channel FluC</fullName>
    </recommendedName>
</protein>
<dbReference type="InterPro" id="IPR003691">
    <property type="entry name" value="FluC"/>
</dbReference>
<keyword evidence="10" id="KW-0915">Sodium</keyword>
<evidence type="ECO:0000256" key="1">
    <source>
        <dbReference type="ARBA" id="ARBA00004651"/>
    </source>
</evidence>
<sequence>MNWLLVVAGGMIGAPLRYLTDRAVQRHHASAFPWGTLVVNVSGSLALGVLTGALLTGAASENLLLFAGTGICGAYTTYSTFSYETLRLAERGERTAAFANVALSLTAALGAAVLGLGLARAVWGG</sequence>
<dbReference type="NCBIfam" id="TIGR00494">
    <property type="entry name" value="crcB"/>
    <property type="match status" value="1"/>
</dbReference>
<evidence type="ECO:0000256" key="3">
    <source>
        <dbReference type="ARBA" id="ARBA00022692"/>
    </source>
</evidence>
<dbReference type="EMBL" id="UHID01000001">
    <property type="protein sequence ID" value="SUO93398.1"/>
    <property type="molecule type" value="Genomic_DNA"/>
</dbReference>
<comment type="activity regulation">
    <text evidence="10">Na(+) is not transported, but it plays an essential structural role and its presence is essential for fluoride channel function.</text>
</comment>
<evidence type="ECO:0000256" key="10">
    <source>
        <dbReference type="HAMAP-Rule" id="MF_00454"/>
    </source>
</evidence>
<comment type="function">
    <text evidence="9 10">Fluoride-specific ion channel. Important for reducing fluoride concentration in the cell, thus reducing its toxicity.</text>
</comment>
<evidence type="ECO:0000256" key="7">
    <source>
        <dbReference type="ARBA" id="ARBA00035120"/>
    </source>
</evidence>
<evidence type="ECO:0000256" key="2">
    <source>
        <dbReference type="ARBA" id="ARBA00022475"/>
    </source>
</evidence>
<feature type="binding site" evidence="10">
    <location>
        <position position="76"/>
    </location>
    <ligand>
        <name>Na(+)</name>
        <dbReference type="ChEBI" id="CHEBI:29101"/>
        <note>structural</note>
    </ligand>
</feature>
<feature type="binding site" evidence="10">
    <location>
        <position position="73"/>
    </location>
    <ligand>
        <name>Na(+)</name>
        <dbReference type="ChEBI" id="CHEBI:29101"/>
        <note>structural</note>
    </ligand>
</feature>
<evidence type="ECO:0000256" key="8">
    <source>
        <dbReference type="ARBA" id="ARBA00035585"/>
    </source>
</evidence>
<keyword evidence="10" id="KW-0406">Ion transport</keyword>
<dbReference type="GO" id="GO:0062054">
    <property type="term" value="F:fluoride channel activity"/>
    <property type="evidence" value="ECO:0007669"/>
    <property type="project" value="UniProtKB-UniRule"/>
</dbReference>
<evidence type="ECO:0000256" key="5">
    <source>
        <dbReference type="ARBA" id="ARBA00023136"/>
    </source>
</evidence>
<evidence type="ECO:0000256" key="4">
    <source>
        <dbReference type="ARBA" id="ARBA00022989"/>
    </source>
</evidence>
<dbReference type="AlphaFoldDB" id="A0A380MMC0"/>
<gene>
    <name evidence="10" type="primary">fluC</name>
    <name evidence="10" type="synonym">crcB</name>
    <name evidence="11" type="ORF">NCTC7807_00344</name>
</gene>
<feature type="transmembrane region" description="Helical" evidence="10">
    <location>
        <begin position="101"/>
        <end position="123"/>
    </location>
</feature>
<feature type="transmembrane region" description="Helical" evidence="10">
    <location>
        <begin position="32"/>
        <end position="56"/>
    </location>
</feature>
<dbReference type="RefSeq" id="WP_115067742.1">
    <property type="nucleotide sequence ID" value="NZ_UHID01000001.1"/>
</dbReference>
<keyword evidence="2 10" id="KW-1003">Cell membrane</keyword>
<accession>A0A380MMC0</accession>
<evidence type="ECO:0000313" key="12">
    <source>
        <dbReference type="Proteomes" id="UP000254150"/>
    </source>
</evidence>
<comment type="similarity">
    <text evidence="7 10">Belongs to the fluoride channel Fluc/FEX (TC 1.A.43) family.</text>
</comment>
<keyword evidence="5 10" id="KW-0472">Membrane</keyword>
<evidence type="ECO:0000256" key="9">
    <source>
        <dbReference type="ARBA" id="ARBA00049940"/>
    </source>
</evidence>
<dbReference type="PANTHER" id="PTHR28259">
    <property type="entry name" value="FLUORIDE EXPORT PROTEIN 1-RELATED"/>
    <property type="match status" value="1"/>
</dbReference>